<accession>A0ABU0IU91</accession>
<sequence length="473" mass="51816">MRSDEISDRQAVLIRERLALYRLCANPTQKRLPIDKVIDNILAFQRKALNSDEAVEDSFQARNWMSPSQLVVDPIDPEDLRELLAFQRRRALTKHLPSFRAFLVSLPLANEAEFSSLESRARRNEATAQADTRIESRARNLIASVEGEYLSPEAITQKNKGVHALIYQSGLGGQVHIEIRHLAVTGPVDMVQCSKIDYGRVLPFSDGTASAAFPGKSLAYTARVNSEAGPATSLEVSLADVVLCKRLGISENLPSNFAYAIMNTTYSHRSILLGYELLVAPRYGGGLEVFVNDDLNDADSGGRGNTELIGATKAEDLKAMIDAIMAGANPNAREPESLMSPIHWAAHTGSRKASYLLRYGGYPNFDEETAEVEGIIDAYSDPEAVRSALAECALRLDRLALDAGGAYASAHVKCFEATTDAGRIAFLHYRELVNDEYGAAQRRGLPYDMQAPRGSPFSNIEVDPAWGDQPTIL</sequence>
<gene>
    <name evidence="1" type="ORF">QO010_003364</name>
</gene>
<dbReference type="RefSeq" id="WP_307351018.1">
    <property type="nucleotide sequence ID" value="NZ_JAUSVS010000007.1"/>
</dbReference>
<dbReference type="Proteomes" id="UP001228905">
    <property type="component" value="Unassembled WGS sequence"/>
</dbReference>
<evidence type="ECO:0008006" key="3">
    <source>
        <dbReference type="Google" id="ProtNLM"/>
    </source>
</evidence>
<proteinExistence type="predicted"/>
<keyword evidence="2" id="KW-1185">Reference proteome</keyword>
<protein>
    <recommendedName>
        <fullName evidence="3">Ankyrin</fullName>
    </recommendedName>
</protein>
<evidence type="ECO:0000313" key="2">
    <source>
        <dbReference type="Proteomes" id="UP001228905"/>
    </source>
</evidence>
<organism evidence="1 2">
    <name type="scientific">Caulobacter ginsengisoli</name>
    <dbReference type="NCBI Taxonomy" id="400775"/>
    <lineage>
        <taxon>Bacteria</taxon>
        <taxon>Pseudomonadati</taxon>
        <taxon>Pseudomonadota</taxon>
        <taxon>Alphaproteobacteria</taxon>
        <taxon>Caulobacterales</taxon>
        <taxon>Caulobacteraceae</taxon>
        <taxon>Caulobacter</taxon>
    </lineage>
</organism>
<name>A0ABU0IU91_9CAUL</name>
<dbReference type="EMBL" id="JAUSVS010000007">
    <property type="protein sequence ID" value="MDQ0465575.1"/>
    <property type="molecule type" value="Genomic_DNA"/>
</dbReference>
<evidence type="ECO:0000313" key="1">
    <source>
        <dbReference type="EMBL" id="MDQ0465575.1"/>
    </source>
</evidence>
<comment type="caution">
    <text evidence="1">The sequence shown here is derived from an EMBL/GenBank/DDBJ whole genome shotgun (WGS) entry which is preliminary data.</text>
</comment>
<reference evidence="1 2" key="1">
    <citation type="submission" date="2023-07" db="EMBL/GenBank/DDBJ databases">
        <title>Genomic Encyclopedia of Type Strains, Phase IV (KMG-IV): sequencing the most valuable type-strain genomes for metagenomic binning, comparative biology and taxonomic classification.</title>
        <authorList>
            <person name="Goeker M."/>
        </authorList>
    </citation>
    <scope>NUCLEOTIDE SEQUENCE [LARGE SCALE GENOMIC DNA]</scope>
    <source>
        <strain evidence="1 2">DSM 18695</strain>
    </source>
</reference>